<keyword evidence="1" id="KW-0812">Transmembrane</keyword>
<feature type="transmembrane region" description="Helical" evidence="1">
    <location>
        <begin position="25"/>
        <end position="46"/>
    </location>
</feature>
<gene>
    <name evidence="2" type="ORF">KDU71_13910</name>
</gene>
<proteinExistence type="predicted"/>
<keyword evidence="1" id="KW-1133">Transmembrane helix</keyword>
<dbReference type="Proteomes" id="UP000679220">
    <property type="component" value="Unassembled WGS sequence"/>
</dbReference>
<evidence type="ECO:0000313" key="2">
    <source>
        <dbReference type="EMBL" id="MBR8536666.1"/>
    </source>
</evidence>
<sequence length="158" mass="18599">MTKKKLTKTELLEIQHQQDKKFRKYLLTTFLALLILLVCTLMFYTYGCETRLWIKTYTEYNKLLPANQVCFTGEQLTAHEAKKVQLHQQTFYVCSERCLNVLKNHFREISRTKDPLTQETINKANAVIGLHKQGSTHVLFFKSEQNLQTYYNSLANNK</sequence>
<name>A0A941F4I9_9BACT</name>
<dbReference type="EMBL" id="JAGTAR010000021">
    <property type="protein sequence ID" value="MBR8536666.1"/>
    <property type="molecule type" value="Genomic_DNA"/>
</dbReference>
<organism evidence="2 3">
    <name type="scientific">Carboxylicivirga sediminis</name>
    <dbReference type="NCBI Taxonomy" id="2006564"/>
    <lineage>
        <taxon>Bacteria</taxon>
        <taxon>Pseudomonadati</taxon>
        <taxon>Bacteroidota</taxon>
        <taxon>Bacteroidia</taxon>
        <taxon>Marinilabiliales</taxon>
        <taxon>Marinilabiliaceae</taxon>
        <taxon>Carboxylicivirga</taxon>
    </lineage>
</organism>
<accession>A0A941F4I9</accession>
<keyword evidence="1" id="KW-0472">Membrane</keyword>
<protein>
    <recommendedName>
        <fullName evidence="4">YHS domain-containing protein</fullName>
    </recommendedName>
</protein>
<reference evidence="2" key="2">
    <citation type="submission" date="2021-04" db="EMBL/GenBank/DDBJ databases">
        <authorList>
            <person name="Zhang T."/>
            <person name="Zhang Y."/>
            <person name="Lu D."/>
            <person name="Zuo D."/>
            <person name="Du Z."/>
        </authorList>
    </citation>
    <scope>NUCLEOTIDE SEQUENCE</scope>
    <source>
        <strain evidence="2">JR1</strain>
    </source>
</reference>
<dbReference type="RefSeq" id="WP_212191693.1">
    <property type="nucleotide sequence ID" value="NZ_JAGTAR010000021.1"/>
</dbReference>
<evidence type="ECO:0000313" key="3">
    <source>
        <dbReference type="Proteomes" id="UP000679220"/>
    </source>
</evidence>
<keyword evidence="3" id="KW-1185">Reference proteome</keyword>
<dbReference type="AlphaFoldDB" id="A0A941F4I9"/>
<comment type="caution">
    <text evidence="2">The sequence shown here is derived from an EMBL/GenBank/DDBJ whole genome shotgun (WGS) entry which is preliminary data.</text>
</comment>
<evidence type="ECO:0008006" key="4">
    <source>
        <dbReference type="Google" id="ProtNLM"/>
    </source>
</evidence>
<evidence type="ECO:0000256" key="1">
    <source>
        <dbReference type="SAM" id="Phobius"/>
    </source>
</evidence>
<reference evidence="2" key="1">
    <citation type="journal article" date="2018" name="Int. J. Syst. Evol. Microbiol.">
        <title>Carboxylicivirga sediminis sp. nov., isolated from coastal sediment.</title>
        <authorList>
            <person name="Wang F.Q."/>
            <person name="Ren L.H."/>
            <person name="Zou R.J."/>
            <person name="Sun Y.Z."/>
            <person name="Liu X.J."/>
            <person name="Jiang F."/>
            <person name="Liu L.J."/>
        </authorList>
    </citation>
    <scope>NUCLEOTIDE SEQUENCE</scope>
    <source>
        <strain evidence="2">JR1</strain>
    </source>
</reference>